<dbReference type="KEGG" id="llu:AKJ09_08956"/>
<evidence type="ECO:0000256" key="3">
    <source>
        <dbReference type="ARBA" id="ARBA00023163"/>
    </source>
</evidence>
<evidence type="ECO:0000259" key="4">
    <source>
        <dbReference type="PROSITE" id="PS50043"/>
    </source>
</evidence>
<dbReference type="RefSeq" id="WP_146653234.1">
    <property type="nucleotide sequence ID" value="NZ_CP012333.1"/>
</dbReference>
<organism evidence="5 6">
    <name type="scientific">Labilithrix luteola</name>
    <dbReference type="NCBI Taxonomy" id="1391654"/>
    <lineage>
        <taxon>Bacteria</taxon>
        <taxon>Pseudomonadati</taxon>
        <taxon>Myxococcota</taxon>
        <taxon>Polyangia</taxon>
        <taxon>Polyangiales</taxon>
        <taxon>Labilitrichaceae</taxon>
        <taxon>Labilithrix</taxon>
    </lineage>
</organism>
<dbReference type="AlphaFoldDB" id="A0A0K1Q984"/>
<dbReference type="PANTHER" id="PTHR44688:SF16">
    <property type="entry name" value="DNA-BINDING TRANSCRIPTIONAL ACTIVATOR DEVR_DOSR"/>
    <property type="match status" value="1"/>
</dbReference>
<dbReference type="InterPro" id="IPR000792">
    <property type="entry name" value="Tscrpt_reg_LuxR_C"/>
</dbReference>
<dbReference type="InterPro" id="IPR036388">
    <property type="entry name" value="WH-like_DNA-bd_sf"/>
</dbReference>
<keyword evidence="1" id="KW-0805">Transcription regulation</keyword>
<reference evidence="5 6" key="1">
    <citation type="submission" date="2015-08" db="EMBL/GenBank/DDBJ databases">
        <authorList>
            <person name="Babu N.S."/>
            <person name="Beckwith C.J."/>
            <person name="Beseler K.G."/>
            <person name="Brison A."/>
            <person name="Carone J.V."/>
            <person name="Caskin T.P."/>
            <person name="Diamond M."/>
            <person name="Durham M.E."/>
            <person name="Foxe J.M."/>
            <person name="Go M."/>
            <person name="Henderson B.A."/>
            <person name="Jones I.B."/>
            <person name="McGettigan J.A."/>
            <person name="Micheletti S.J."/>
            <person name="Nasrallah M.E."/>
            <person name="Ortiz D."/>
            <person name="Piller C.R."/>
            <person name="Privatt S.R."/>
            <person name="Schneider S.L."/>
            <person name="Sharp S."/>
            <person name="Smith T.C."/>
            <person name="Stanton J.D."/>
            <person name="Ullery H.E."/>
            <person name="Wilson R.J."/>
            <person name="Serrano M.G."/>
            <person name="Buck G."/>
            <person name="Lee V."/>
            <person name="Wang Y."/>
            <person name="Carvalho R."/>
            <person name="Voegtly L."/>
            <person name="Shi R."/>
            <person name="Duckworth R."/>
            <person name="Johnson A."/>
            <person name="Loviza R."/>
            <person name="Walstead R."/>
            <person name="Shah Z."/>
            <person name="Kiflezghi M."/>
            <person name="Wade K."/>
            <person name="Ball S.L."/>
            <person name="Bradley K.W."/>
            <person name="Asai D.J."/>
            <person name="Bowman C.A."/>
            <person name="Russell D.A."/>
            <person name="Pope W.H."/>
            <person name="Jacobs-Sera D."/>
            <person name="Hendrix R.W."/>
            <person name="Hatfull G.F."/>
        </authorList>
    </citation>
    <scope>NUCLEOTIDE SEQUENCE [LARGE SCALE GENOMIC DNA]</scope>
    <source>
        <strain evidence="5 6">DSM 27648</strain>
    </source>
</reference>
<keyword evidence="2" id="KW-0238">DNA-binding</keyword>
<proteinExistence type="predicted"/>
<accession>A0A0K1Q984</accession>
<dbReference type="OrthoDB" id="9816529at2"/>
<dbReference type="PROSITE" id="PS50043">
    <property type="entry name" value="HTH_LUXR_2"/>
    <property type="match status" value="2"/>
</dbReference>
<dbReference type="PATRIC" id="fig|1391654.3.peg.9073"/>
<dbReference type="PANTHER" id="PTHR44688">
    <property type="entry name" value="DNA-BINDING TRANSCRIPTIONAL ACTIVATOR DEVR_DOSR"/>
    <property type="match status" value="1"/>
</dbReference>
<dbReference type="Gene3D" id="1.10.10.10">
    <property type="entry name" value="Winged helix-like DNA-binding domain superfamily/Winged helix DNA-binding domain"/>
    <property type="match status" value="2"/>
</dbReference>
<evidence type="ECO:0000256" key="2">
    <source>
        <dbReference type="ARBA" id="ARBA00023125"/>
    </source>
</evidence>
<feature type="domain" description="HTH luxR-type" evidence="4">
    <location>
        <begin position="263"/>
        <end position="328"/>
    </location>
</feature>
<evidence type="ECO:0000313" key="5">
    <source>
        <dbReference type="EMBL" id="AKV02293.1"/>
    </source>
</evidence>
<name>A0A0K1Q984_9BACT</name>
<dbReference type="PRINTS" id="PR00038">
    <property type="entry name" value="HTHLUXR"/>
</dbReference>
<dbReference type="SMART" id="SM00421">
    <property type="entry name" value="HTH_LUXR"/>
    <property type="match status" value="2"/>
</dbReference>
<sequence length="395" mass="43339">MPVERPLLCSRPDLITVVEAAYAEAKDDTAWAARLIDAIRPVFPHAVGAGIHLFEHAPNRAVTGIRYLAAEGSSQLNRSISPGTVRRIGHEAVIQYYFPRRLVTTHLEIDRVVDAKSRDVVREFRKSVGIVDALGMVGHAEAGLGFVFHFGFEERVTLARHVRERLSLVALHVESALRLRYRPESALAILSPDGVVHHLTPESASPEVLRRQVAQIEASRKGRARREPESLATWEALLDGRVSLVERTIAGKRYYLLLENAPARRGMRKLSKREVGVVRMAARGLPSKLVSYGLGLSPQAVSLSLSSAAGKLGLSSRTELVRLASTFAADPTAEFDLTTLTDVERATLALVRQGLSNREIAEARGRSTNTVANQIATILRKTKADSRRALIAARL</sequence>
<dbReference type="Pfam" id="PF00196">
    <property type="entry name" value="GerE"/>
    <property type="match status" value="2"/>
</dbReference>
<protein>
    <recommendedName>
        <fullName evidence="4">HTH luxR-type domain-containing protein</fullName>
    </recommendedName>
</protein>
<dbReference type="Proteomes" id="UP000064967">
    <property type="component" value="Chromosome"/>
</dbReference>
<feature type="domain" description="HTH luxR-type" evidence="4">
    <location>
        <begin position="333"/>
        <end position="395"/>
    </location>
</feature>
<dbReference type="InterPro" id="IPR016032">
    <property type="entry name" value="Sig_transdc_resp-reg_C-effctor"/>
</dbReference>
<dbReference type="CDD" id="cd06170">
    <property type="entry name" value="LuxR_C_like"/>
    <property type="match status" value="2"/>
</dbReference>
<keyword evidence="6" id="KW-1185">Reference proteome</keyword>
<dbReference type="EMBL" id="CP012333">
    <property type="protein sequence ID" value="AKV02293.1"/>
    <property type="molecule type" value="Genomic_DNA"/>
</dbReference>
<dbReference type="GO" id="GO:0003677">
    <property type="term" value="F:DNA binding"/>
    <property type="evidence" value="ECO:0007669"/>
    <property type="project" value="UniProtKB-KW"/>
</dbReference>
<evidence type="ECO:0000256" key="1">
    <source>
        <dbReference type="ARBA" id="ARBA00023015"/>
    </source>
</evidence>
<evidence type="ECO:0000313" key="6">
    <source>
        <dbReference type="Proteomes" id="UP000064967"/>
    </source>
</evidence>
<dbReference type="SUPFAM" id="SSF46894">
    <property type="entry name" value="C-terminal effector domain of the bipartite response regulators"/>
    <property type="match status" value="2"/>
</dbReference>
<gene>
    <name evidence="5" type="ORF">AKJ09_08956</name>
</gene>
<dbReference type="GO" id="GO:0006355">
    <property type="term" value="P:regulation of DNA-templated transcription"/>
    <property type="evidence" value="ECO:0007669"/>
    <property type="project" value="InterPro"/>
</dbReference>
<keyword evidence="3" id="KW-0804">Transcription</keyword>